<dbReference type="OrthoDB" id="5806945at2759"/>
<dbReference type="EMBL" id="JPKZ01001945">
    <property type="protein sequence ID" value="KHN79154.1"/>
    <property type="molecule type" value="Genomic_DNA"/>
</dbReference>
<reference evidence="1 2" key="1">
    <citation type="submission" date="2014-11" db="EMBL/GenBank/DDBJ databases">
        <title>Genetic blueprint of the zoonotic pathogen Toxocara canis.</title>
        <authorList>
            <person name="Zhu X.-Q."/>
            <person name="Korhonen P.K."/>
            <person name="Cai H."/>
            <person name="Young N.D."/>
            <person name="Nejsum P."/>
            <person name="von Samson-Himmelstjerna G."/>
            <person name="Boag P.R."/>
            <person name="Tan P."/>
            <person name="Li Q."/>
            <person name="Min J."/>
            <person name="Yang Y."/>
            <person name="Wang X."/>
            <person name="Fang X."/>
            <person name="Hall R.S."/>
            <person name="Hofmann A."/>
            <person name="Sternberg P.W."/>
            <person name="Jex A.R."/>
            <person name="Gasser R.B."/>
        </authorList>
    </citation>
    <scope>NUCLEOTIDE SEQUENCE [LARGE SCALE GENOMIC DNA]</scope>
    <source>
        <strain evidence="1">PN_DK_2014</strain>
    </source>
</reference>
<organism evidence="1 2">
    <name type="scientific">Toxocara canis</name>
    <name type="common">Canine roundworm</name>
    <dbReference type="NCBI Taxonomy" id="6265"/>
    <lineage>
        <taxon>Eukaryota</taxon>
        <taxon>Metazoa</taxon>
        <taxon>Ecdysozoa</taxon>
        <taxon>Nematoda</taxon>
        <taxon>Chromadorea</taxon>
        <taxon>Rhabditida</taxon>
        <taxon>Spirurina</taxon>
        <taxon>Ascaridomorpha</taxon>
        <taxon>Ascaridoidea</taxon>
        <taxon>Toxocaridae</taxon>
        <taxon>Toxocara</taxon>
    </lineage>
</organism>
<gene>
    <name evidence="1" type="ORF">Tcan_04970</name>
</gene>
<evidence type="ECO:0000313" key="1">
    <source>
        <dbReference type="EMBL" id="KHN79154.1"/>
    </source>
</evidence>
<sequence>MCQKRDGRPMARLPGVDVCVFVAHTSSKVKVYTGVMLFNRFNLMTKVPAQGEVSLASLALERRLCISHMPRNNDYAEHLKDGECLRYLSQDQYLLFCCCYESDHWCKYSADHSKESVWNNNAKYWPNDPELRAVYDVPFYDRTATAKEWNRARFAARLPGVDVCVFVAHTSSKVKVYTGVMLFNRFNLMTKVPAQGEVSLASLALERRLCISHMPRNNDYAEHLKDGECLRYLSQDQYLLFCCCYESDHWCKYSADHSKESVWNNNAKYWPNDPELRAVYDVPFYDRTATAKEWNYRDFVYSRPLKKKKRNFVTDDNIRLWHCVTGNLSLKSASGLNQTNDVGKVMRRDLPLRGRSCFVDVSVAFRKIGSSIIPESVDLEYGHSDESCGAMTCRMVEPNCIDDLLDRDRNYSKTRARCCCGTNNLCNHIEDSNLRLAKVLPSIDFSKVCLGGVHAFFTNAFTDTAAGKYIFCSHYVDFETGSERLMVYGETFYVPVPKGKDYASHYFSSSKDLKFTTVVVLPLPRPECERISSRHIMQFGVVFCSSIFDALEQGYSCDKGYLDQMRRFANKFERPLCYEGRYKVDVRNSTGEMTEKKTTGSPLCFDEVMLIPDNMSVFVTSGTFHPYTDSLSLRLHSPSVAMVNGTIVYHIKQVCAPKNGKPCNGLRNVMHNLMPMLMGFFMDDNFELLENGELKMIPRAARLPSTCKGDDEKDIGCADTSGCFEYHSFDGREPLYGCIEDIPTIVKNDPPLSTVLHCRSMLWSAEEFICDGIMDASHADGVAGVIYIYIYIYICIYGARKIESFSKVCLGGVHAFFTNAFTDTAAGKYIFCSHYVDFETGSERLMVYGETFYVPVPKGKDYASHYFSSSKDLKFTTVVVLPLPRPECERISSRHIMQFGVVFCSSIFDALEQGYSCDKGYLDQMRRFANKFERPLCYEGRYKVDVRNSSGEMTKKKTTGSPLCFDEVILMPDNMSVFVTSGTFHPYTDSLSLRLHSPSVAMVNGTIVYHIKQVCAPKNGKPCNGLRNVMHNLMPMLMGFFMDDNFELLENGELKMIPRSARLPSTCKGDDGKEIGCTDTSGCFEYHSFDGREPLYGCIEDIPTIVKNDPPLSTVVRCPSMLWSAEEYICDGIMDASHADGVAGVLCCCKRKCPPPINENPTSLDIGFQPFQTYK</sequence>
<name>A0A0B2VCF3_TOXCA</name>
<proteinExistence type="predicted"/>
<protein>
    <submittedName>
        <fullName evidence="1">Uncharacterized protein</fullName>
    </submittedName>
</protein>
<accession>A0A0B2VCF3</accession>
<keyword evidence="2" id="KW-1185">Reference proteome</keyword>
<dbReference type="AlphaFoldDB" id="A0A0B2VCF3"/>
<dbReference type="Proteomes" id="UP000031036">
    <property type="component" value="Unassembled WGS sequence"/>
</dbReference>
<comment type="caution">
    <text evidence="1">The sequence shown here is derived from an EMBL/GenBank/DDBJ whole genome shotgun (WGS) entry which is preliminary data.</text>
</comment>
<evidence type="ECO:0000313" key="2">
    <source>
        <dbReference type="Proteomes" id="UP000031036"/>
    </source>
</evidence>